<protein>
    <submittedName>
        <fullName evidence="1">Uncharacterized protein</fullName>
    </submittedName>
</protein>
<evidence type="ECO:0000313" key="1">
    <source>
        <dbReference type="EMBL" id="MBI4596716.1"/>
    </source>
</evidence>
<gene>
    <name evidence="1" type="ORF">HY730_10155</name>
</gene>
<comment type="caution">
    <text evidence="1">The sequence shown here is derived from an EMBL/GenBank/DDBJ whole genome shotgun (WGS) entry which is preliminary data.</text>
</comment>
<organism evidence="1 2">
    <name type="scientific">Tectimicrobiota bacterium</name>
    <dbReference type="NCBI Taxonomy" id="2528274"/>
    <lineage>
        <taxon>Bacteria</taxon>
        <taxon>Pseudomonadati</taxon>
        <taxon>Nitrospinota/Tectimicrobiota group</taxon>
        <taxon>Candidatus Tectimicrobiota</taxon>
    </lineage>
</organism>
<dbReference type="EMBL" id="JACQWF010000436">
    <property type="protein sequence ID" value="MBI4596716.1"/>
    <property type="molecule type" value="Genomic_DNA"/>
</dbReference>
<evidence type="ECO:0000313" key="2">
    <source>
        <dbReference type="Proteomes" id="UP000772181"/>
    </source>
</evidence>
<sequence>MMLARIKVVIKMLPGFGFVVGIVLTGQVKSVRKGDMEIGGDKGDIKL</sequence>
<proteinExistence type="predicted"/>
<reference evidence="1" key="1">
    <citation type="submission" date="2020-07" db="EMBL/GenBank/DDBJ databases">
        <title>Huge and variable diversity of episymbiotic CPR bacteria and DPANN archaea in groundwater ecosystems.</title>
        <authorList>
            <person name="He C.Y."/>
            <person name="Keren R."/>
            <person name="Whittaker M."/>
            <person name="Farag I.F."/>
            <person name="Doudna J."/>
            <person name="Cate J.H.D."/>
            <person name="Banfield J.F."/>
        </authorList>
    </citation>
    <scope>NUCLEOTIDE SEQUENCE</scope>
    <source>
        <strain evidence="1">NC_groundwater_1482_Ag_S-0.65um_47_24</strain>
    </source>
</reference>
<dbReference type="AlphaFoldDB" id="A0A933LRT5"/>
<name>A0A933LRT5_UNCTE</name>
<accession>A0A933LRT5</accession>
<dbReference type="Proteomes" id="UP000772181">
    <property type="component" value="Unassembled WGS sequence"/>
</dbReference>